<evidence type="ECO:0000259" key="2">
    <source>
        <dbReference type="Pfam" id="PF20469"/>
    </source>
</evidence>
<dbReference type="Pfam" id="PF13175">
    <property type="entry name" value="AAA_15"/>
    <property type="match status" value="2"/>
</dbReference>
<evidence type="ECO:0000259" key="1">
    <source>
        <dbReference type="Pfam" id="PF13175"/>
    </source>
</evidence>
<proteinExistence type="predicted"/>
<gene>
    <name evidence="3" type="ORF">TO10_v1_240011</name>
</gene>
<organism evidence="3">
    <name type="scientific">Ralstonia solanacearum</name>
    <name type="common">Pseudomonas solanacearum</name>
    <dbReference type="NCBI Taxonomy" id="305"/>
    <lineage>
        <taxon>Bacteria</taxon>
        <taxon>Pseudomonadati</taxon>
        <taxon>Pseudomonadota</taxon>
        <taxon>Betaproteobacteria</taxon>
        <taxon>Burkholderiales</taxon>
        <taxon>Burkholderiaceae</taxon>
        <taxon>Ralstonia</taxon>
        <taxon>Ralstonia solanacearum species complex</taxon>
    </lineage>
</organism>
<dbReference type="SUPFAM" id="SSF52540">
    <property type="entry name" value="P-loop containing nucleoside triphosphate hydrolases"/>
    <property type="match status" value="1"/>
</dbReference>
<feature type="domain" description="Endonuclease GajA/Old nuclease/RecF-like AAA" evidence="1">
    <location>
        <begin position="193"/>
        <end position="418"/>
    </location>
</feature>
<dbReference type="InterPro" id="IPR027417">
    <property type="entry name" value="P-loop_NTPase"/>
</dbReference>
<reference evidence="3" key="1">
    <citation type="submission" date="2015-10" db="EMBL/GenBank/DDBJ databases">
        <authorList>
            <person name="Gilbert D.G."/>
        </authorList>
    </citation>
    <scope>NUCLEOTIDE SEQUENCE</scope>
    <source>
        <strain evidence="3">Phyl III-seqv23</strain>
    </source>
</reference>
<dbReference type="Pfam" id="PF20469">
    <property type="entry name" value="OLD-like_TOPRIM"/>
    <property type="match status" value="1"/>
</dbReference>
<feature type="domain" description="OLD protein-like TOPRIM" evidence="2">
    <location>
        <begin position="472"/>
        <end position="540"/>
    </location>
</feature>
<dbReference type="Gene3D" id="3.40.50.300">
    <property type="entry name" value="P-loop containing nucleotide triphosphate hydrolases"/>
    <property type="match status" value="1"/>
</dbReference>
<sequence length="681" mass="74943">MKLSEIAITNFRLLQDTRMRLDTTGITTILVGPNNSGKTSAIEAMLTFLQRPIKQLSINDFSLGCRDALKKFEQHVLTPPAAAAPAAGEAAVAAPPPVAPPLPDLPVLSLRLKFDYDDTGPDLAIAGELLMDLEDASASVMVEIRFAPANPEQLAQTYLKDRDDDQSLVDYLAATLHDHYKLDQFKLSPDGSQAERLPDRGILQRLIRIDVVSAQRHIDDREEGSKATRLSTLLHAHYERRYKVDAPNDFKALEKTLRDQSAILGPQYVKAFDGLMTGLAKFGHPESPKLTVRAELSADGLFKDTTRVYYATASASTPPAEGAAAEFDQAFELPERYNGLGFKNLIYIVLCLKSFREDVESDLDHRPRVHLVVVEEPEVHMHPQMQAVFVQKVSEFLTPAAGETGVQLLLTTHSSHMAANCGFAPIRYFRRNKGTVEIKDLLSFESSATTDPEKAAMEFMRKYLTTTRCDMFFADKLVFIEGQVERMLLPRLIAALDTALRDKLTSTYICTVEVGGAYAHLFRKLIEFLQLPALIITDLDSIDGTTKKKTPVTNGHASSNATLSQWLPGSSDLPALMAAGEAEKTSGRVQVAYQVPEATGQPCARSFEEAFVYANAAWLIANKVKLLATGGAFTHADAAALTADAYNISLPKVDFALDLLANDGWTTPIYIREGLEWLAKQ</sequence>
<dbReference type="CDD" id="cd01026">
    <property type="entry name" value="TOPRIM_OLD"/>
    <property type="match status" value="1"/>
</dbReference>
<name>A0A0S4WE23_RALSL</name>
<dbReference type="AlphaFoldDB" id="A0A0S4WE23"/>
<dbReference type="PANTHER" id="PTHR43581:SF2">
    <property type="entry name" value="EXCINUCLEASE ATPASE SUBUNIT"/>
    <property type="match status" value="1"/>
</dbReference>
<feature type="domain" description="Endonuclease GajA/Old nuclease/RecF-like AAA" evidence="1">
    <location>
        <begin position="1"/>
        <end position="52"/>
    </location>
</feature>
<dbReference type="InterPro" id="IPR034139">
    <property type="entry name" value="TOPRIM_OLD"/>
</dbReference>
<evidence type="ECO:0008006" key="4">
    <source>
        <dbReference type="Google" id="ProtNLM"/>
    </source>
</evidence>
<accession>A0A0S4WE23</accession>
<dbReference type="InterPro" id="IPR041685">
    <property type="entry name" value="AAA_GajA/Old/RecF-like"/>
</dbReference>
<protein>
    <recommendedName>
        <fullName evidence="4">ATP-dependent endonuclease</fullName>
    </recommendedName>
</protein>
<dbReference type="PANTHER" id="PTHR43581">
    <property type="entry name" value="ATP/GTP PHOSPHATASE"/>
    <property type="match status" value="1"/>
</dbReference>
<dbReference type="InterPro" id="IPR051396">
    <property type="entry name" value="Bact_Antivir_Def_Nuclease"/>
</dbReference>
<dbReference type="EMBL" id="LN899827">
    <property type="protein sequence ID" value="CUV45024.1"/>
    <property type="molecule type" value="Genomic_DNA"/>
</dbReference>
<evidence type="ECO:0000313" key="3">
    <source>
        <dbReference type="EMBL" id="CUV45024.1"/>
    </source>
</evidence>